<sequence>MISSSPSPAERPKTRPKTAQIRVDQWSSLDELARELHDARSVKGERITANTLIRVAIDGLVAHGGRLHGDTEEQLMASWLEFLGERKAAHGR</sequence>
<dbReference type="AlphaFoldDB" id="A0A8J7WP24"/>
<protein>
    <submittedName>
        <fullName evidence="1">Uncharacterized protein</fullName>
    </submittedName>
</protein>
<evidence type="ECO:0000313" key="2">
    <source>
        <dbReference type="Proteomes" id="UP000677913"/>
    </source>
</evidence>
<accession>A0A8J7WP24</accession>
<organism evidence="1 2">
    <name type="scientific">Actinocrinis puniceicyclus</name>
    <dbReference type="NCBI Taxonomy" id="977794"/>
    <lineage>
        <taxon>Bacteria</taxon>
        <taxon>Bacillati</taxon>
        <taxon>Actinomycetota</taxon>
        <taxon>Actinomycetes</taxon>
        <taxon>Catenulisporales</taxon>
        <taxon>Actinospicaceae</taxon>
        <taxon>Actinocrinis</taxon>
    </lineage>
</organism>
<name>A0A8J7WP24_9ACTN</name>
<dbReference type="Proteomes" id="UP000677913">
    <property type="component" value="Unassembled WGS sequence"/>
</dbReference>
<gene>
    <name evidence="1" type="ORF">KGA66_23430</name>
</gene>
<comment type="caution">
    <text evidence="1">The sequence shown here is derived from an EMBL/GenBank/DDBJ whole genome shotgun (WGS) entry which is preliminary data.</text>
</comment>
<keyword evidence="2" id="KW-1185">Reference proteome</keyword>
<evidence type="ECO:0000313" key="1">
    <source>
        <dbReference type="EMBL" id="MBS2966016.1"/>
    </source>
</evidence>
<reference evidence="1" key="1">
    <citation type="submission" date="2021-04" db="EMBL/GenBank/DDBJ databases">
        <title>Genome based classification of Actinospica acidithermotolerans sp. nov., an actinobacterium isolated from an Indonesian hot spring.</title>
        <authorList>
            <person name="Kusuma A.B."/>
            <person name="Putra K.E."/>
            <person name="Nafisah S."/>
            <person name="Loh J."/>
            <person name="Nouioui I."/>
            <person name="Goodfellow M."/>
        </authorList>
    </citation>
    <scope>NUCLEOTIDE SEQUENCE</scope>
    <source>
        <strain evidence="1">DSM 45618</strain>
    </source>
</reference>
<dbReference type="EMBL" id="JAGSXH010000115">
    <property type="protein sequence ID" value="MBS2966016.1"/>
    <property type="molecule type" value="Genomic_DNA"/>
</dbReference>
<proteinExistence type="predicted"/>
<dbReference type="RefSeq" id="WP_211470678.1">
    <property type="nucleotide sequence ID" value="NZ_JAGSXH010000115.1"/>
</dbReference>